<dbReference type="PANTHER" id="PTHR43646">
    <property type="entry name" value="GLYCOSYLTRANSFERASE"/>
    <property type="match status" value="1"/>
</dbReference>
<dbReference type="GO" id="GO:0016757">
    <property type="term" value="F:glycosyltransferase activity"/>
    <property type="evidence" value="ECO:0007669"/>
    <property type="project" value="UniProtKB-KW"/>
</dbReference>
<evidence type="ECO:0000313" key="13">
    <source>
        <dbReference type="Proteomes" id="UP000464507"/>
    </source>
</evidence>
<feature type="domain" description="Glycosyltransferase 2-like" evidence="11">
    <location>
        <begin position="8"/>
        <end position="132"/>
    </location>
</feature>
<dbReference type="AlphaFoldDB" id="A0A7L5AI39"/>
<keyword evidence="10" id="KW-1133">Transmembrane helix</keyword>
<keyword evidence="4" id="KW-0808">Transferase</keyword>
<name>A0A7L5AI39_9MICO</name>
<dbReference type="Gene3D" id="3.90.550.10">
    <property type="entry name" value="Spore Coat Polysaccharide Biosynthesis Protein SpsA, Chain A"/>
    <property type="match status" value="1"/>
</dbReference>
<accession>A0A7L5AI39</accession>
<evidence type="ECO:0000256" key="1">
    <source>
        <dbReference type="ARBA" id="ARBA00004236"/>
    </source>
</evidence>
<evidence type="ECO:0000259" key="11">
    <source>
        <dbReference type="Pfam" id="PF00535"/>
    </source>
</evidence>
<keyword evidence="13" id="KW-1185">Reference proteome</keyword>
<dbReference type="GO" id="GO:0005886">
    <property type="term" value="C:plasma membrane"/>
    <property type="evidence" value="ECO:0007669"/>
    <property type="project" value="UniProtKB-SubCell"/>
</dbReference>
<comment type="function">
    <text evidence="6">Catalyzes the glycosylation of 4,4'-diaponeurosporenoate, i.e. the esterification of glucose at the C1'' position with the carboxyl group of 4,4'-diaponeurosporenic acid, to form glycosyl-4,4'-diaponeurosporenoate. This is a step in the biosynthesis of staphyloxanthin, an orange pigment present in most staphylococci strains.</text>
</comment>
<dbReference type="InterPro" id="IPR001173">
    <property type="entry name" value="Glyco_trans_2-like"/>
</dbReference>
<keyword evidence="10" id="KW-0812">Transmembrane</keyword>
<evidence type="ECO:0000256" key="3">
    <source>
        <dbReference type="ARBA" id="ARBA00022676"/>
    </source>
</evidence>
<evidence type="ECO:0000256" key="8">
    <source>
        <dbReference type="ARBA" id="ARBA00038120"/>
    </source>
</evidence>
<dbReference type="Proteomes" id="UP000464507">
    <property type="component" value="Chromosome"/>
</dbReference>
<comment type="subcellular location">
    <subcellularLocation>
        <location evidence="1">Cell membrane</location>
    </subcellularLocation>
</comment>
<dbReference type="PANTHER" id="PTHR43646:SF2">
    <property type="entry name" value="GLYCOSYLTRANSFERASE 2-LIKE DOMAIN-CONTAINING PROTEIN"/>
    <property type="match status" value="1"/>
</dbReference>
<dbReference type="EMBL" id="CP017146">
    <property type="protein sequence ID" value="QHO70230.1"/>
    <property type="molecule type" value="Genomic_DNA"/>
</dbReference>
<dbReference type="OrthoDB" id="9771846at2"/>
<reference evidence="12 13" key="1">
    <citation type="submission" date="2016-09" db="EMBL/GenBank/DDBJ databases">
        <title>Complete genome sequence of microbes from the polar regions.</title>
        <authorList>
            <person name="Liao L."/>
            <person name="Chen B."/>
        </authorList>
    </citation>
    <scope>NUCLEOTIDE SEQUENCE [LARGE SCALE GENOMIC DNA]</scope>
    <source>
        <strain evidence="12 13">ZS314</strain>
    </source>
</reference>
<evidence type="ECO:0000256" key="7">
    <source>
        <dbReference type="ARBA" id="ARBA00037904"/>
    </source>
</evidence>
<evidence type="ECO:0000313" key="12">
    <source>
        <dbReference type="EMBL" id="QHO70230.1"/>
    </source>
</evidence>
<evidence type="ECO:0000256" key="6">
    <source>
        <dbReference type="ARBA" id="ARBA00037281"/>
    </source>
</evidence>
<protein>
    <recommendedName>
        <fullName evidence="9">4,4'-diaponeurosporenoate glycosyltransferase</fullName>
    </recommendedName>
</protein>
<proteinExistence type="inferred from homology"/>
<comment type="pathway">
    <text evidence="7">Carotenoid biosynthesis; staphyloxanthin biosynthesis; staphyloxanthin from farnesyl diphosphate: step 4/5.</text>
</comment>
<sequence length="282" mass="30515">MKAPLGAVVIAAHNEEAVIARCLAALSPVIVSGAAQVIVVCNGCRDDTAAIARRFESVEVVELDLASKVGALRMGDQLAGPGPRIYLDADVVMTGAAAMAVLGILSTGGALAVRPPISFDSTGASWPVRRWYELRERIPSISRALWGAGTYALSVEGRARFGEFPDIVSDDLYIDSLFSAVETDIVDTDPVIVTTPRRTGDLLKILIRTYRTQGDVQRNASRIPISRGQQGQLRDILSLVRRERGLLVSAAVYAVLIVIARLRARVRPRHGAWERDNSSRFT</sequence>
<evidence type="ECO:0000256" key="2">
    <source>
        <dbReference type="ARBA" id="ARBA00022475"/>
    </source>
</evidence>
<evidence type="ECO:0000256" key="4">
    <source>
        <dbReference type="ARBA" id="ARBA00022679"/>
    </source>
</evidence>
<keyword evidence="3" id="KW-0328">Glycosyltransferase</keyword>
<comment type="similarity">
    <text evidence="8">Belongs to the glycosyltransferase 2 family. CrtQ subfamily.</text>
</comment>
<dbReference type="SUPFAM" id="SSF53448">
    <property type="entry name" value="Nucleotide-diphospho-sugar transferases"/>
    <property type="match status" value="1"/>
</dbReference>
<feature type="transmembrane region" description="Helical" evidence="10">
    <location>
        <begin position="245"/>
        <end position="262"/>
    </location>
</feature>
<dbReference type="RefSeq" id="WP_161886618.1">
    <property type="nucleotide sequence ID" value="NZ_CP017146.1"/>
</dbReference>
<dbReference type="KEGG" id="mant:BHD05_11810"/>
<evidence type="ECO:0000256" key="5">
    <source>
        <dbReference type="ARBA" id="ARBA00023136"/>
    </source>
</evidence>
<keyword evidence="2" id="KW-1003">Cell membrane</keyword>
<dbReference type="InterPro" id="IPR029044">
    <property type="entry name" value="Nucleotide-diphossugar_trans"/>
</dbReference>
<dbReference type="Pfam" id="PF00535">
    <property type="entry name" value="Glycos_transf_2"/>
    <property type="match status" value="1"/>
</dbReference>
<keyword evidence="5 10" id="KW-0472">Membrane</keyword>
<evidence type="ECO:0000256" key="10">
    <source>
        <dbReference type="SAM" id="Phobius"/>
    </source>
</evidence>
<gene>
    <name evidence="12" type="ORF">BHD05_11810</name>
</gene>
<organism evidence="12 13">
    <name type="scientific">Marisediminicola antarctica</name>
    <dbReference type="NCBI Taxonomy" id="674079"/>
    <lineage>
        <taxon>Bacteria</taxon>
        <taxon>Bacillati</taxon>
        <taxon>Actinomycetota</taxon>
        <taxon>Actinomycetes</taxon>
        <taxon>Micrococcales</taxon>
        <taxon>Microbacteriaceae</taxon>
        <taxon>Marisediminicola</taxon>
    </lineage>
</organism>
<evidence type="ECO:0000256" key="9">
    <source>
        <dbReference type="ARBA" id="ARBA00040345"/>
    </source>
</evidence>